<accession>A0A1X1R944</accession>
<protein>
    <submittedName>
        <fullName evidence="1">Uncharacterized protein</fullName>
    </submittedName>
</protein>
<reference evidence="1 2" key="1">
    <citation type="submission" date="2016-01" db="EMBL/GenBank/DDBJ databases">
        <title>The new phylogeny of the genus Mycobacterium.</title>
        <authorList>
            <person name="Tarcisio F."/>
            <person name="Conor M."/>
            <person name="Antonella G."/>
            <person name="Elisabetta G."/>
            <person name="Giulia F.S."/>
            <person name="Sara T."/>
            <person name="Anna F."/>
            <person name="Clotilde B."/>
            <person name="Roberto B."/>
            <person name="Veronica D.S."/>
            <person name="Fabio R."/>
            <person name="Monica P."/>
            <person name="Olivier J."/>
            <person name="Enrico T."/>
            <person name="Nicola S."/>
        </authorList>
    </citation>
    <scope>NUCLEOTIDE SEQUENCE [LARGE SCALE GENOMIC DNA]</scope>
    <source>
        <strain evidence="1 2">DSM 44179</strain>
    </source>
</reference>
<proteinExistence type="predicted"/>
<sequence>MGRAIIVLDSLIEPIRTDPRGRNSLLPPLASPDSRDEFDLRPLVLGIKLPREQCGGEAVELVV</sequence>
<keyword evidence="2" id="KW-1185">Reference proteome</keyword>
<gene>
    <name evidence="1" type="ORF">AWC04_12745</name>
</gene>
<evidence type="ECO:0000313" key="2">
    <source>
        <dbReference type="Proteomes" id="UP000193484"/>
    </source>
</evidence>
<organism evidence="1 2">
    <name type="scientific">Mycolicibacterium fallax</name>
    <name type="common">Mycobacterium fallax</name>
    <dbReference type="NCBI Taxonomy" id="1793"/>
    <lineage>
        <taxon>Bacteria</taxon>
        <taxon>Bacillati</taxon>
        <taxon>Actinomycetota</taxon>
        <taxon>Actinomycetes</taxon>
        <taxon>Mycobacteriales</taxon>
        <taxon>Mycobacteriaceae</taxon>
        <taxon>Mycolicibacterium</taxon>
    </lineage>
</organism>
<dbReference type="AlphaFoldDB" id="A0A1X1R944"/>
<dbReference type="EMBL" id="LQOJ01000043">
    <property type="protein sequence ID" value="ORV01672.1"/>
    <property type="molecule type" value="Genomic_DNA"/>
</dbReference>
<comment type="caution">
    <text evidence="1">The sequence shown here is derived from an EMBL/GenBank/DDBJ whole genome shotgun (WGS) entry which is preliminary data.</text>
</comment>
<name>A0A1X1R944_MYCFA</name>
<dbReference type="RefSeq" id="WP_163742330.1">
    <property type="nucleotide sequence ID" value="NZ_AP022603.1"/>
</dbReference>
<dbReference type="Proteomes" id="UP000193484">
    <property type="component" value="Unassembled WGS sequence"/>
</dbReference>
<evidence type="ECO:0000313" key="1">
    <source>
        <dbReference type="EMBL" id="ORV01672.1"/>
    </source>
</evidence>